<keyword evidence="2" id="KW-1185">Reference proteome</keyword>
<name>A0AAV4X2P5_CAEEX</name>
<organism evidence="1 2">
    <name type="scientific">Caerostris extrusa</name>
    <name type="common">Bark spider</name>
    <name type="synonym">Caerostris bankana</name>
    <dbReference type="NCBI Taxonomy" id="172846"/>
    <lineage>
        <taxon>Eukaryota</taxon>
        <taxon>Metazoa</taxon>
        <taxon>Ecdysozoa</taxon>
        <taxon>Arthropoda</taxon>
        <taxon>Chelicerata</taxon>
        <taxon>Arachnida</taxon>
        <taxon>Araneae</taxon>
        <taxon>Araneomorphae</taxon>
        <taxon>Entelegynae</taxon>
        <taxon>Araneoidea</taxon>
        <taxon>Araneidae</taxon>
        <taxon>Caerostris</taxon>
    </lineage>
</organism>
<comment type="caution">
    <text evidence="1">The sequence shown here is derived from an EMBL/GenBank/DDBJ whole genome shotgun (WGS) entry which is preliminary data.</text>
</comment>
<dbReference type="Proteomes" id="UP001054945">
    <property type="component" value="Unassembled WGS sequence"/>
</dbReference>
<evidence type="ECO:0000313" key="2">
    <source>
        <dbReference type="Proteomes" id="UP001054945"/>
    </source>
</evidence>
<gene>
    <name evidence="1" type="ORF">CEXT_1711</name>
</gene>
<protein>
    <submittedName>
        <fullName evidence="1">Uncharacterized protein</fullName>
    </submittedName>
</protein>
<dbReference type="AlphaFoldDB" id="A0AAV4X2P5"/>
<evidence type="ECO:0000313" key="1">
    <source>
        <dbReference type="EMBL" id="GIY89382.1"/>
    </source>
</evidence>
<sequence>MLLKFKTGQGIFKEYQEALCVRGISDSLLLGDYISGLDLQVEGWVGVNTSTPEKVLFTKSKKRNTRKSCGKQLEKGLRSWNGCTLYFSRVHCFEQKNWTNIIWTHLSYKK</sequence>
<reference evidence="1 2" key="1">
    <citation type="submission" date="2021-06" db="EMBL/GenBank/DDBJ databases">
        <title>Caerostris extrusa draft genome.</title>
        <authorList>
            <person name="Kono N."/>
            <person name="Arakawa K."/>
        </authorList>
    </citation>
    <scope>NUCLEOTIDE SEQUENCE [LARGE SCALE GENOMIC DNA]</scope>
</reference>
<proteinExistence type="predicted"/>
<accession>A0AAV4X2P5</accession>
<dbReference type="EMBL" id="BPLR01017200">
    <property type="protein sequence ID" value="GIY89382.1"/>
    <property type="molecule type" value="Genomic_DNA"/>
</dbReference>